<keyword evidence="2" id="KW-1185">Reference proteome</keyword>
<proteinExistence type="predicted"/>
<name>A0ABD1YSV7_9MARC</name>
<sequence length="130" mass="15343">MDAQEKLRIARLKNKKGFDKTHRLRPKLIHVGDWVLVYDSSLENQHSTLRKFSRRWFGPYVVLAMNDNATYTLRELDGTPLKIVVVGKRVKLFKKRDGNSELMDFLDLEQEVLEDEEVKDKDETLDQEDH</sequence>
<accession>A0ABD1YSV7</accession>
<reference evidence="1 2" key="1">
    <citation type="submission" date="2024-09" db="EMBL/GenBank/DDBJ databases">
        <title>Chromosome-scale assembly of Riccia fluitans.</title>
        <authorList>
            <person name="Paukszto L."/>
            <person name="Sawicki J."/>
            <person name="Karawczyk K."/>
            <person name="Piernik-Szablinska J."/>
            <person name="Szczecinska M."/>
            <person name="Mazdziarz M."/>
        </authorList>
    </citation>
    <scope>NUCLEOTIDE SEQUENCE [LARGE SCALE GENOMIC DNA]</scope>
    <source>
        <strain evidence="1">Rf_01</strain>
        <tissue evidence="1">Aerial parts of the thallus</tissue>
    </source>
</reference>
<protein>
    <submittedName>
        <fullName evidence="1">Uncharacterized protein</fullName>
    </submittedName>
</protein>
<organism evidence="1 2">
    <name type="scientific">Riccia fluitans</name>
    <dbReference type="NCBI Taxonomy" id="41844"/>
    <lineage>
        <taxon>Eukaryota</taxon>
        <taxon>Viridiplantae</taxon>
        <taxon>Streptophyta</taxon>
        <taxon>Embryophyta</taxon>
        <taxon>Marchantiophyta</taxon>
        <taxon>Marchantiopsida</taxon>
        <taxon>Marchantiidae</taxon>
        <taxon>Marchantiales</taxon>
        <taxon>Ricciaceae</taxon>
        <taxon>Riccia</taxon>
    </lineage>
</organism>
<dbReference type="Proteomes" id="UP001605036">
    <property type="component" value="Unassembled WGS sequence"/>
</dbReference>
<evidence type="ECO:0000313" key="1">
    <source>
        <dbReference type="EMBL" id="KAL2633842.1"/>
    </source>
</evidence>
<comment type="caution">
    <text evidence="1">The sequence shown here is derived from an EMBL/GenBank/DDBJ whole genome shotgun (WGS) entry which is preliminary data.</text>
</comment>
<evidence type="ECO:0000313" key="2">
    <source>
        <dbReference type="Proteomes" id="UP001605036"/>
    </source>
</evidence>
<gene>
    <name evidence="1" type="ORF">R1flu_005321</name>
</gene>
<dbReference type="EMBL" id="JBHFFA010000003">
    <property type="protein sequence ID" value="KAL2633842.1"/>
    <property type="molecule type" value="Genomic_DNA"/>
</dbReference>
<dbReference type="AlphaFoldDB" id="A0ABD1YSV7"/>